<protein>
    <submittedName>
        <fullName evidence="1">Unannotated protein</fullName>
    </submittedName>
</protein>
<dbReference type="SUPFAM" id="SSF46689">
    <property type="entry name" value="Homeodomain-like"/>
    <property type="match status" value="1"/>
</dbReference>
<organism evidence="1">
    <name type="scientific">freshwater metagenome</name>
    <dbReference type="NCBI Taxonomy" id="449393"/>
    <lineage>
        <taxon>unclassified sequences</taxon>
        <taxon>metagenomes</taxon>
        <taxon>ecological metagenomes</taxon>
    </lineage>
</organism>
<gene>
    <name evidence="1" type="ORF">UFOPK2366_00229</name>
</gene>
<dbReference type="InterPro" id="IPR009057">
    <property type="entry name" value="Homeodomain-like_sf"/>
</dbReference>
<sequence length="210" mass="23332">MTRTANDTRDKLILHGQRLFAEQGVFRVPLRLVVDQAGQKNSSALHYHFGGRDGLLQAIIERHNDSIESERSQMLDDIRAQGHTGDVAAITRAVVLPFARKLDTSDGREFLRIVAQLSDLFDAWELATPNTPTQAQAAFFMLTAALGELPAELRRERVTTFLMFVSDALALRARQIELAKPLHVSTEQFIANLIDMSVGALKAPSTLLKQ</sequence>
<dbReference type="Gene3D" id="1.10.357.10">
    <property type="entry name" value="Tetracycline Repressor, domain 2"/>
    <property type="match status" value="1"/>
</dbReference>
<evidence type="ECO:0000313" key="1">
    <source>
        <dbReference type="EMBL" id="CAB4681299.1"/>
    </source>
</evidence>
<reference evidence="1" key="1">
    <citation type="submission" date="2020-05" db="EMBL/GenBank/DDBJ databases">
        <authorList>
            <person name="Chiriac C."/>
            <person name="Salcher M."/>
            <person name="Ghai R."/>
            <person name="Kavagutti S V."/>
        </authorList>
    </citation>
    <scope>NUCLEOTIDE SEQUENCE</scope>
</reference>
<dbReference type="EMBL" id="CAEZXM010000026">
    <property type="protein sequence ID" value="CAB4681299.1"/>
    <property type="molecule type" value="Genomic_DNA"/>
</dbReference>
<name>A0A6J6N5C4_9ZZZZ</name>
<proteinExistence type="predicted"/>
<accession>A0A6J6N5C4</accession>
<dbReference type="AlphaFoldDB" id="A0A6J6N5C4"/>